<keyword evidence="3" id="KW-1185">Reference proteome</keyword>
<keyword evidence="1" id="KW-0472">Membrane</keyword>
<sequence length="119" mass="12804">MLMLSTLANVLVALVAALHLFFLVLEMFLWTTPYGRRVFGLSEAAARETAKLAANQGLYNGFLAAGLVWGLWLQDAAICLFFLACVTVAGLFGAWTVKRSILFVQALPAVAAAAAVHYL</sequence>
<gene>
    <name evidence="2" type="ORF">P873_04930</name>
</gene>
<name>A0A091BGV1_9GAMM</name>
<dbReference type="InterPro" id="IPR009732">
    <property type="entry name" value="DUF1304"/>
</dbReference>
<proteinExistence type="predicted"/>
<feature type="transmembrane region" description="Helical" evidence="1">
    <location>
        <begin position="101"/>
        <end position="118"/>
    </location>
</feature>
<dbReference type="EMBL" id="AWXU01000013">
    <property type="protein sequence ID" value="KFN50951.1"/>
    <property type="molecule type" value="Genomic_DNA"/>
</dbReference>
<protein>
    <recommendedName>
        <fullName evidence="4">DUF1304 domain-containing protein</fullName>
    </recommendedName>
</protein>
<feature type="transmembrane region" description="Helical" evidence="1">
    <location>
        <begin position="7"/>
        <end position="30"/>
    </location>
</feature>
<evidence type="ECO:0000313" key="2">
    <source>
        <dbReference type="EMBL" id="KFN50951.1"/>
    </source>
</evidence>
<dbReference type="STRING" id="1121013.GCA_000426365_01569"/>
<keyword evidence="1" id="KW-1133">Transmembrane helix</keyword>
<evidence type="ECO:0000313" key="3">
    <source>
        <dbReference type="Proteomes" id="UP000029391"/>
    </source>
</evidence>
<dbReference type="PANTHER" id="PTHR38446:SF1">
    <property type="entry name" value="BLL0914 PROTEIN"/>
    <property type="match status" value="1"/>
</dbReference>
<evidence type="ECO:0000256" key="1">
    <source>
        <dbReference type="SAM" id="Phobius"/>
    </source>
</evidence>
<comment type="caution">
    <text evidence="2">The sequence shown here is derived from an EMBL/GenBank/DDBJ whole genome shotgun (WGS) entry which is preliminary data.</text>
</comment>
<dbReference type="AlphaFoldDB" id="A0A091BGV1"/>
<dbReference type="PANTHER" id="PTHR38446">
    <property type="entry name" value="BLL0914 PROTEIN"/>
    <property type="match status" value="1"/>
</dbReference>
<feature type="transmembrane region" description="Helical" evidence="1">
    <location>
        <begin position="71"/>
        <end position="94"/>
    </location>
</feature>
<dbReference type="Proteomes" id="UP000029391">
    <property type="component" value="Unassembled WGS sequence"/>
</dbReference>
<reference evidence="2 3" key="1">
    <citation type="submission" date="2013-09" db="EMBL/GenBank/DDBJ databases">
        <title>Genome sequencing of Arenimonas composti.</title>
        <authorList>
            <person name="Chen F."/>
            <person name="Wang G."/>
        </authorList>
    </citation>
    <scope>NUCLEOTIDE SEQUENCE [LARGE SCALE GENOMIC DNA]</scope>
    <source>
        <strain evidence="2 3">TR7-09</strain>
    </source>
</reference>
<evidence type="ECO:0008006" key="4">
    <source>
        <dbReference type="Google" id="ProtNLM"/>
    </source>
</evidence>
<keyword evidence="1" id="KW-0812">Transmembrane</keyword>
<dbReference type="Pfam" id="PF06993">
    <property type="entry name" value="DUF1304"/>
    <property type="match status" value="1"/>
</dbReference>
<accession>A0A091BGV1</accession>
<dbReference type="eggNOG" id="COG3759">
    <property type="taxonomic scope" value="Bacteria"/>
</dbReference>
<organism evidence="2 3">
    <name type="scientific">Arenimonas composti TR7-09 = DSM 18010</name>
    <dbReference type="NCBI Taxonomy" id="1121013"/>
    <lineage>
        <taxon>Bacteria</taxon>
        <taxon>Pseudomonadati</taxon>
        <taxon>Pseudomonadota</taxon>
        <taxon>Gammaproteobacteria</taxon>
        <taxon>Lysobacterales</taxon>
        <taxon>Lysobacteraceae</taxon>
        <taxon>Arenimonas</taxon>
    </lineage>
</organism>